<organism evidence="6 7">
    <name type="scientific">Stenotrophomonas maltophilia</name>
    <name type="common">Pseudomonas maltophilia</name>
    <name type="synonym">Xanthomonas maltophilia</name>
    <dbReference type="NCBI Taxonomy" id="40324"/>
    <lineage>
        <taxon>Bacteria</taxon>
        <taxon>Pseudomonadati</taxon>
        <taxon>Pseudomonadota</taxon>
        <taxon>Gammaproteobacteria</taxon>
        <taxon>Lysobacterales</taxon>
        <taxon>Lysobacteraceae</taxon>
        <taxon>Stenotrophomonas</taxon>
        <taxon>Stenotrophomonas maltophilia group</taxon>
    </lineage>
</organism>
<dbReference type="SUPFAM" id="SSF46785">
    <property type="entry name" value="Winged helix' DNA-binding domain"/>
    <property type="match status" value="1"/>
</dbReference>
<reference evidence="6 7" key="1">
    <citation type="submission" date="2017-06" db="EMBL/GenBank/DDBJ databases">
        <authorList>
            <person name="Kim H.J."/>
            <person name="Triplett B.A."/>
        </authorList>
    </citation>
    <scope>NUCLEOTIDE SEQUENCE [LARGE SCALE GENOMIC DNA]</scope>
    <source>
        <strain evidence="6 7">13146</strain>
    </source>
</reference>
<dbReference type="GO" id="GO:0000976">
    <property type="term" value="F:transcription cis-regulatory region binding"/>
    <property type="evidence" value="ECO:0007669"/>
    <property type="project" value="TreeGrafter"/>
</dbReference>
<dbReference type="AlphaFoldDB" id="A0A246HTB1"/>
<evidence type="ECO:0000313" key="6">
    <source>
        <dbReference type="EMBL" id="OWQ57201.1"/>
    </source>
</evidence>
<dbReference type="GO" id="GO:0003700">
    <property type="term" value="F:DNA-binding transcription factor activity"/>
    <property type="evidence" value="ECO:0007669"/>
    <property type="project" value="InterPro"/>
</dbReference>
<keyword evidence="3" id="KW-0238">DNA-binding</keyword>
<sequence length="308" mass="33811">MLKLSLDALQILDAIDRRGSFAAAGKALHKVPSTISYTVAKLEEDLGVQLFDRVGPRAHLTPAGEALLEEGRHLLRAARELEMRVRRVASGWEAELTVAVDSMFVPALLAEDVRAFNAVAEQTRMRLITESLSGTWEALLDRRADLLVGAAGEGPSGGGYVVEPMGVVRFVFAVSPSHPLAAAPEPLGREQLATHCAIAVADSARRLLPRTVGLLMGQETVTVPDMVSKFRLQCAGLGFGFLPEPYVQQAVRDGRLVIKQVEEPKPEETFWLAWRTGEEGAALTWWRERMQRPEVLAGWWPTMEGWLG</sequence>
<accession>A0A246HTB1</accession>
<proteinExistence type="inferred from homology"/>
<evidence type="ECO:0000313" key="7">
    <source>
        <dbReference type="Proteomes" id="UP000198157"/>
    </source>
</evidence>
<evidence type="ECO:0000256" key="1">
    <source>
        <dbReference type="ARBA" id="ARBA00009437"/>
    </source>
</evidence>
<dbReference type="Gene3D" id="1.10.10.10">
    <property type="entry name" value="Winged helix-like DNA-binding domain superfamily/Winged helix DNA-binding domain"/>
    <property type="match status" value="1"/>
</dbReference>
<protein>
    <submittedName>
        <fullName evidence="6">LysR family transcriptional regulator</fullName>
    </submittedName>
</protein>
<dbReference type="PANTHER" id="PTHR30126">
    <property type="entry name" value="HTH-TYPE TRANSCRIPTIONAL REGULATOR"/>
    <property type="match status" value="1"/>
</dbReference>
<dbReference type="SUPFAM" id="SSF53850">
    <property type="entry name" value="Periplasmic binding protein-like II"/>
    <property type="match status" value="1"/>
</dbReference>
<keyword evidence="2" id="KW-0805">Transcription regulation</keyword>
<evidence type="ECO:0000256" key="4">
    <source>
        <dbReference type="ARBA" id="ARBA00023163"/>
    </source>
</evidence>
<dbReference type="OrthoDB" id="5293066at2"/>
<dbReference type="Pfam" id="PF03466">
    <property type="entry name" value="LysR_substrate"/>
    <property type="match status" value="1"/>
</dbReference>
<name>A0A246HTB1_STEMA</name>
<comment type="caution">
    <text evidence="6">The sequence shown here is derived from an EMBL/GenBank/DDBJ whole genome shotgun (WGS) entry which is preliminary data.</text>
</comment>
<dbReference type="Proteomes" id="UP000198157">
    <property type="component" value="Unassembled WGS sequence"/>
</dbReference>
<dbReference type="InterPro" id="IPR036388">
    <property type="entry name" value="WH-like_DNA-bd_sf"/>
</dbReference>
<evidence type="ECO:0000259" key="5">
    <source>
        <dbReference type="PROSITE" id="PS50931"/>
    </source>
</evidence>
<gene>
    <name evidence="6" type="ORF">CEE60_01515</name>
</gene>
<dbReference type="InterPro" id="IPR000847">
    <property type="entry name" value="LysR_HTH_N"/>
</dbReference>
<feature type="domain" description="HTH lysR-type" evidence="5">
    <location>
        <begin position="4"/>
        <end position="61"/>
    </location>
</feature>
<dbReference type="Pfam" id="PF00126">
    <property type="entry name" value="HTH_1"/>
    <property type="match status" value="1"/>
</dbReference>
<keyword evidence="4" id="KW-0804">Transcription</keyword>
<dbReference type="PROSITE" id="PS50931">
    <property type="entry name" value="HTH_LYSR"/>
    <property type="match status" value="1"/>
</dbReference>
<dbReference type="InterPro" id="IPR005119">
    <property type="entry name" value="LysR_subst-bd"/>
</dbReference>
<dbReference type="InterPro" id="IPR036390">
    <property type="entry name" value="WH_DNA-bd_sf"/>
</dbReference>
<dbReference type="PANTHER" id="PTHR30126:SF4">
    <property type="entry name" value="LYSR FAMILY TRANSCRIPTIONAL REGULATOR"/>
    <property type="match status" value="1"/>
</dbReference>
<dbReference type="EMBL" id="NIVS01000003">
    <property type="protein sequence ID" value="OWQ57201.1"/>
    <property type="molecule type" value="Genomic_DNA"/>
</dbReference>
<comment type="similarity">
    <text evidence="1">Belongs to the LysR transcriptional regulatory family.</text>
</comment>
<dbReference type="Gene3D" id="3.40.190.10">
    <property type="entry name" value="Periplasmic binding protein-like II"/>
    <property type="match status" value="2"/>
</dbReference>
<evidence type="ECO:0000256" key="3">
    <source>
        <dbReference type="ARBA" id="ARBA00023125"/>
    </source>
</evidence>
<evidence type="ECO:0000256" key="2">
    <source>
        <dbReference type="ARBA" id="ARBA00023015"/>
    </source>
</evidence>